<accession>A0AAD7C0M3</accession>
<feature type="signal peptide" evidence="3">
    <location>
        <begin position="1"/>
        <end position="22"/>
    </location>
</feature>
<evidence type="ECO:0008006" key="6">
    <source>
        <dbReference type="Google" id="ProtNLM"/>
    </source>
</evidence>
<dbReference type="Proteomes" id="UP001221142">
    <property type="component" value="Unassembled WGS sequence"/>
</dbReference>
<name>A0AAD7C0M3_9AGAR</name>
<feature type="region of interest" description="Disordered" evidence="1">
    <location>
        <begin position="163"/>
        <end position="196"/>
    </location>
</feature>
<keyword evidence="3" id="KW-0732">Signal</keyword>
<dbReference type="AlphaFoldDB" id="A0AAD7C0M3"/>
<gene>
    <name evidence="4" type="ORF">FB45DRAFT_1055759</name>
</gene>
<keyword evidence="2" id="KW-1133">Transmembrane helix</keyword>
<sequence>MLRSRPFVLLSLRFFFFHFAAAVQHNVSLDDTDSLITYRPQSSWESGLRSGLDFGGSHSVSSDPASNAVLNFTGVAVYYLAPRWPYAVSTVITLDGGQSVLVNLTDPDATPTPPGGSESADFSVAWSATGLSNTTHSVVLSMSPVAANGGVIISDGFIYTTDDGLPPPSSPSSSSAHPSSKSSHPSTSPSPSATPSKSNNAIAIGIGTALGASALLAALITALCILRRRNRTNKRLTFTNINNILDQDEWEAAHPYLPAPTPFVAHPASAHTPPSNGYGRATHVPTMSDASTGPLLRMSHDAYHDAESSYGGYTSHGHSRDRDSDVGDSDPDHDRDFASGSGSGGMNIVSPRPSHATPPGPGPGQRRVEKSMPLRVHTYSPAPPAYSESEQG</sequence>
<keyword evidence="2" id="KW-0472">Membrane</keyword>
<feature type="chain" id="PRO_5042277528" description="Mid2 domain-containing protein" evidence="3">
    <location>
        <begin position="23"/>
        <end position="392"/>
    </location>
</feature>
<comment type="caution">
    <text evidence="4">The sequence shown here is derived from an EMBL/GenBank/DDBJ whole genome shotgun (WGS) entry which is preliminary data.</text>
</comment>
<protein>
    <recommendedName>
        <fullName evidence="6">Mid2 domain-containing protein</fullName>
    </recommendedName>
</protein>
<evidence type="ECO:0000256" key="2">
    <source>
        <dbReference type="SAM" id="Phobius"/>
    </source>
</evidence>
<evidence type="ECO:0000313" key="5">
    <source>
        <dbReference type="Proteomes" id="UP001221142"/>
    </source>
</evidence>
<reference evidence="4" key="1">
    <citation type="submission" date="2023-03" db="EMBL/GenBank/DDBJ databases">
        <title>Massive genome expansion in bonnet fungi (Mycena s.s.) driven by repeated elements and novel gene families across ecological guilds.</title>
        <authorList>
            <consortium name="Lawrence Berkeley National Laboratory"/>
            <person name="Harder C.B."/>
            <person name="Miyauchi S."/>
            <person name="Viragh M."/>
            <person name="Kuo A."/>
            <person name="Thoen E."/>
            <person name="Andreopoulos B."/>
            <person name="Lu D."/>
            <person name="Skrede I."/>
            <person name="Drula E."/>
            <person name="Henrissat B."/>
            <person name="Morin E."/>
            <person name="Kohler A."/>
            <person name="Barry K."/>
            <person name="LaButti K."/>
            <person name="Morin E."/>
            <person name="Salamov A."/>
            <person name="Lipzen A."/>
            <person name="Mereny Z."/>
            <person name="Hegedus B."/>
            <person name="Baldrian P."/>
            <person name="Stursova M."/>
            <person name="Weitz H."/>
            <person name="Taylor A."/>
            <person name="Grigoriev I.V."/>
            <person name="Nagy L.G."/>
            <person name="Martin F."/>
            <person name="Kauserud H."/>
        </authorList>
    </citation>
    <scope>NUCLEOTIDE SEQUENCE</scope>
    <source>
        <strain evidence="4">9284</strain>
    </source>
</reference>
<evidence type="ECO:0000313" key="4">
    <source>
        <dbReference type="EMBL" id="KAJ7636304.1"/>
    </source>
</evidence>
<dbReference type="EMBL" id="JARKIF010000006">
    <property type="protein sequence ID" value="KAJ7636304.1"/>
    <property type="molecule type" value="Genomic_DNA"/>
</dbReference>
<evidence type="ECO:0000256" key="1">
    <source>
        <dbReference type="SAM" id="MobiDB-lite"/>
    </source>
</evidence>
<feature type="compositionally biased region" description="Basic and acidic residues" evidence="1">
    <location>
        <begin position="298"/>
        <end position="307"/>
    </location>
</feature>
<feature type="region of interest" description="Disordered" evidence="1">
    <location>
        <begin position="267"/>
        <end position="392"/>
    </location>
</feature>
<proteinExistence type="predicted"/>
<feature type="transmembrane region" description="Helical" evidence="2">
    <location>
        <begin position="201"/>
        <end position="226"/>
    </location>
</feature>
<keyword evidence="2" id="KW-0812">Transmembrane</keyword>
<keyword evidence="5" id="KW-1185">Reference proteome</keyword>
<feature type="compositionally biased region" description="Basic and acidic residues" evidence="1">
    <location>
        <begin position="318"/>
        <end position="337"/>
    </location>
</feature>
<feature type="compositionally biased region" description="Low complexity" evidence="1">
    <location>
        <begin position="171"/>
        <end position="196"/>
    </location>
</feature>
<evidence type="ECO:0000256" key="3">
    <source>
        <dbReference type="SAM" id="SignalP"/>
    </source>
</evidence>
<organism evidence="4 5">
    <name type="scientific">Roridomyces roridus</name>
    <dbReference type="NCBI Taxonomy" id="1738132"/>
    <lineage>
        <taxon>Eukaryota</taxon>
        <taxon>Fungi</taxon>
        <taxon>Dikarya</taxon>
        <taxon>Basidiomycota</taxon>
        <taxon>Agaricomycotina</taxon>
        <taxon>Agaricomycetes</taxon>
        <taxon>Agaricomycetidae</taxon>
        <taxon>Agaricales</taxon>
        <taxon>Marasmiineae</taxon>
        <taxon>Mycenaceae</taxon>
        <taxon>Roridomyces</taxon>
    </lineage>
</organism>